<name>A0A9W9AUM2_9AGAR</name>
<reference evidence="1" key="1">
    <citation type="submission" date="2022-08" db="EMBL/GenBank/DDBJ databases">
        <title>A Global Phylogenomic Analysis of the Shiitake Genus Lentinula.</title>
        <authorList>
            <consortium name="DOE Joint Genome Institute"/>
            <person name="Sierra-Patev S."/>
            <person name="Min B."/>
            <person name="Naranjo-Ortiz M."/>
            <person name="Looney B."/>
            <person name="Konkel Z."/>
            <person name="Slot J.C."/>
            <person name="Sakamoto Y."/>
            <person name="Steenwyk J.L."/>
            <person name="Rokas A."/>
            <person name="Carro J."/>
            <person name="Camarero S."/>
            <person name="Ferreira P."/>
            <person name="Molpeceres G."/>
            <person name="Ruiz-Duenas F.J."/>
            <person name="Serrano A."/>
            <person name="Henrissat B."/>
            <person name="Drula E."/>
            <person name="Hughes K.W."/>
            <person name="Mata J.L."/>
            <person name="Ishikawa N.K."/>
            <person name="Vargas-Isla R."/>
            <person name="Ushijima S."/>
            <person name="Smith C.A."/>
            <person name="Ahrendt S."/>
            <person name="Andreopoulos W."/>
            <person name="He G."/>
            <person name="Labutti K."/>
            <person name="Lipzen A."/>
            <person name="Ng V."/>
            <person name="Riley R."/>
            <person name="Sandor L."/>
            <person name="Barry K."/>
            <person name="Martinez A.T."/>
            <person name="Xiao Y."/>
            <person name="Gibbons J.G."/>
            <person name="Terashima K."/>
            <person name="Grigoriev I.V."/>
            <person name="Hibbett D.S."/>
        </authorList>
    </citation>
    <scope>NUCLEOTIDE SEQUENCE</scope>
    <source>
        <strain evidence="1">JLM2183</strain>
    </source>
</reference>
<gene>
    <name evidence="1" type="ORF">J3R30DRAFT_3694987</name>
</gene>
<sequence length="564" mass="64543">MDWLQIPQLSLSLCEMCDNHLFLPSRTSIDPQSSLLHGNHSLSDLEREQALRSISEAEDDITLLDDSLTRIRRVLELIQAYRDKRNCHRHNCKALLMPTRCIPNEIWMQILPAAIQGTATDFHLLQVCRHWRLLLGSIPLMFDRVQLDLTDPLVNPQKITRFLIEYSTRLHGVIVPQIDIVLPQPWIYYRSLESYNQVSDGFILSLKNHLEYIASRSWWGQMVTHLRLFNFSTPWEQLFWNSSFQAPSCLKHLTIKLHSGSALEGEYCRLDHVLSPFKKCNVLRYVTIPNGWIDFQDGFSEIQVVHLTNTDAVEAMHILQKHSETLTSVTIQSVRTGRWSNAENISLPQLQHLIIEAENYDINEILGRLTCPELISLHLCGVLDWEVVHQFIIRSACSLQRFAIGASSTSSDRENLDYIGLLDVLRSSPSIRQLTYFEPSHAIQHENYYSGYHMSNTVLTALAYSDSTTSVPYILPQLEHLITYCPSSQLGVVLAMAESRIQGGIFKHLGVHLLEVRPVETQSIVQYYSLNMTTEEFGMKVAGLTRQNVGAYRILTSPGIIRTH</sequence>
<dbReference type="OrthoDB" id="3032672at2759"/>
<protein>
    <recommendedName>
        <fullName evidence="3">F-box domain-containing protein</fullName>
    </recommendedName>
</protein>
<evidence type="ECO:0008006" key="3">
    <source>
        <dbReference type="Google" id="ProtNLM"/>
    </source>
</evidence>
<proteinExistence type="predicted"/>
<evidence type="ECO:0000313" key="2">
    <source>
        <dbReference type="Proteomes" id="UP001150266"/>
    </source>
</evidence>
<dbReference type="Proteomes" id="UP001150266">
    <property type="component" value="Unassembled WGS sequence"/>
</dbReference>
<organism evidence="1 2">
    <name type="scientific">Lentinula aciculospora</name>
    <dbReference type="NCBI Taxonomy" id="153920"/>
    <lineage>
        <taxon>Eukaryota</taxon>
        <taxon>Fungi</taxon>
        <taxon>Dikarya</taxon>
        <taxon>Basidiomycota</taxon>
        <taxon>Agaricomycotina</taxon>
        <taxon>Agaricomycetes</taxon>
        <taxon>Agaricomycetidae</taxon>
        <taxon>Agaricales</taxon>
        <taxon>Marasmiineae</taxon>
        <taxon>Omphalotaceae</taxon>
        <taxon>Lentinula</taxon>
    </lineage>
</organism>
<dbReference type="AlphaFoldDB" id="A0A9W9AUM2"/>
<dbReference type="EMBL" id="JAOTPV010000001">
    <property type="protein sequence ID" value="KAJ4491008.1"/>
    <property type="molecule type" value="Genomic_DNA"/>
</dbReference>
<evidence type="ECO:0000313" key="1">
    <source>
        <dbReference type="EMBL" id="KAJ4491008.1"/>
    </source>
</evidence>
<comment type="caution">
    <text evidence="1">The sequence shown here is derived from an EMBL/GenBank/DDBJ whole genome shotgun (WGS) entry which is preliminary data.</text>
</comment>
<accession>A0A9W9AUM2</accession>
<keyword evidence="2" id="KW-1185">Reference proteome</keyword>